<gene>
    <name evidence="1" type="ORF">VNO80_19499</name>
</gene>
<proteinExistence type="predicted"/>
<dbReference type="Proteomes" id="UP001374584">
    <property type="component" value="Unassembled WGS sequence"/>
</dbReference>
<reference evidence="1 2" key="1">
    <citation type="submission" date="2024-01" db="EMBL/GenBank/DDBJ databases">
        <title>The genomes of 5 underutilized Papilionoideae crops provide insights into root nodulation and disease resistanc.</title>
        <authorList>
            <person name="Jiang F."/>
        </authorList>
    </citation>
    <scope>NUCLEOTIDE SEQUENCE [LARGE SCALE GENOMIC DNA]</scope>
    <source>
        <strain evidence="1">JINMINGXINNONG_FW02</strain>
        <tissue evidence="1">Leaves</tissue>
    </source>
</reference>
<dbReference type="EMBL" id="JAYMYR010000007">
    <property type="protein sequence ID" value="KAK7354043.1"/>
    <property type="molecule type" value="Genomic_DNA"/>
</dbReference>
<keyword evidence="2" id="KW-1185">Reference proteome</keyword>
<sequence length="119" mass="13468">MFANLLYAIQFHYVHEEVLLCEKVLHEISEAKPRLVVGVTIGIEKERVVLEKVGDLAAAWEFELSMELADVIEADDVLRLGEEELLGCVTKRRRALELRMHSREGMRLDLGLGPLVDLG</sequence>
<name>A0AAN9ML18_PHACN</name>
<evidence type="ECO:0000313" key="1">
    <source>
        <dbReference type="EMBL" id="KAK7354043.1"/>
    </source>
</evidence>
<protein>
    <submittedName>
        <fullName evidence="1">Uncharacterized protein</fullName>
    </submittedName>
</protein>
<dbReference type="AlphaFoldDB" id="A0AAN9ML18"/>
<accession>A0AAN9ML18</accession>
<comment type="caution">
    <text evidence="1">The sequence shown here is derived from an EMBL/GenBank/DDBJ whole genome shotgun (WGS) entry which is preliminary data.</text>
</comment>
<organism evidence="1 2">
    <name type="scientific">Phaseolus coccineus</name>
    <name type="common">Scarlet runner bean</name>
    <name type="synonym">Phaseolus multiflorus</name>
    <dbReference type="NCBI Taxonomy" id="3886"/>
    <lineage>
        <taxon>Eukaryota</taxon>
        <taxon>Viridiplantae</taxon>
        <taxon>Streptophyta</taxon>
        <taxon>Embryophyta</taxon>
        <taxon>Tracheophyta</taxon>
        <taxon>Spermatophyta</taxon>
        <taxon>Magnoliopsida</taxon>
        <taxon>eudicotyledons</taxon>
        <taxon>Gunneridae</taxon>
        <taxon>Pentapetalae</taxon>
        <taxon>rosids</taxon>
        <taxon>fabids</taxon>
        <taxon>Fabales</taxon>
        <taxon>Fabaceae</taxon>
        <taxon>Papilionoideae</taxon>
        <taxon>50 kb inversion clade</taxon>
        <taxon>NPAAA clade</taxon>
        <taxon>indigoferoid/millettioid clade</taxon>
        <taxon>Phaseoleae</taxon>
        <taxon>Phaseolus</taxon>
    </lineage>
</organism>
<evidence type="ECO:0000313" key="2">
    <source>
        <dbReference type="Proteomes" id="UP001374584"/>
    </source>
</evidence>